<evidence type="ECO:0000256" key="3">
    <source>
        <dbReference type="ARBA" id="ARBA00023015"/>
    </source>
</evidence>
<dbReference type="Gene3D" id="1.25.40.770">
    <property type="entry name" value="TAF6, C-terminal HEAT repeat domain"/>
    <property type="match status" value="1"/>
</dbReference>
<dbReference type="EMBL" id="CADEPI010000018">
    <property type="protein sequence ID" value="CAB3364927.1"/>
    <property type="molecule type" value="Genomic_DNA"/>
</dbReference>
<feature type="domain" description="TATA box binding protein associated factor (TAF) histone-like fold" evidence="7">
    <location>
        <begin position="10"/>
        <end position="74"/>
    </location>
</feature>
<dbReference type="PANTHER" id="PTHR10221:SF9">
    <property type="entry name" value="TRANSCRIPTION INITIATION FACTOR TFIID SUBUNIT 6"/>
    <property type="match status" value="1"/>
</dbReference>
<proteinExistence type="inferred from homology"/>
<dbReference type="FunFam" id="1.10.20.10:FF:000030">
    <property type="entry name" value="Transcription initiation factor TFIID subunit 6"/>
    <property type="match status" value="1"/>
</dbReference>
<comment type="caution">
    <text evidence="8">The sequence shown here is derived from an EMBL/GenBank/DDBJ whole genome shotgun (WGS) entry which is preliminary data.</text>
</comment>
<dbReference type="GO" id="GO:0000124">
    <property type="term" value="C:SAGA complex"/>
    <property type="evidence" value="ECO:0007669"/>
    <property type="project" value="InterPro"/>
</dbReference>
<dbReference type="GO" id="GO:0005669">
    <property type="term" value="C:transcription factor TFIID complex"/>
    <property type="evidence" value="ECO:0007669"/>
    <property type="project" value="InterPro"/>
</dbReference>
<dbReference type="GO" id="GO:0016251">
    <property type="term" value="F:RNA polymerase II general transcription initiation factor activity"/>
    <property type="evidence" value="ECO:0007669"/>
    <property type="project" value="InterPro"/>
</dbReference>
<dbReference type="Pfam" id="PF07571">
    <property type="entry name" value="TAF6_C"/>
    <property type="match status" value="1"/>
</dbReference>
<dbReference type="PANTHER" id="PTHR10221">
    <property type="entry name" value="TRANSCRIPTION INITIATION FACTOR TFIID SUBUNIT 6"/>
    <property type="match status" value="1"/>
</dbReference>
<dbReference type="AlphaFoldDB" id="A0A8S1CC78"/>
<sequence length="525" mass="58136">MSEKEASYGTNLSQESIKVIAESIGIANLPEEAAREISDEVSYRLKLVVQDAGKYMHHGKRSKLTTSDIDYALKIKNIEPLYGFNCPDGIPFRFASGGGRELHFTDEKEIDLAELTSIALPKMPIEPSLRAHWLCIDGVQPTIPENPPPVAKEIQKLESIDPAGATTKKEKGDMAGKPVGKVHKLRNVETVHVKQLATHELSVEQQLYYKEITEACVGSDEARRAEALTSLSSDPGLHEMLPRMCTFIAEGVRVNVVQNNLALLIYLMRMVKALLDNQSLYLEKYLHELIPSVTTCIVSKQLCMRPEQDNHWALRDFASRLMAQICKNFNTSTNNIQTRITRLFCKALSYEKTPLASLYGAVEGLSELGAEVVKVFLVPKIKSISDRVENQMNNSNADKIAADHIKPLMVRTLVPHLKTMRPGPDFIEDYRTDYGYLGSSLHAGVLKARQQPQATTQARAQTSSIIQPAAPGRTFVVGNAGSLRTVTPSNVTPKFVMVQSQSTPNVKTVYVTPKVEADDDPSPLQ</sequence>
<dbReference type="GO" id="GO:0051123">
    <property type="term" value="P:RNA polymerase II preinitiation complex assembly"/>
    <property type="evidence" value="ECO:0007669"/>
    <property type="project" value="TreeGrafter"/>
</dbReference>
<evidence type="ECO:0000259" key="7">
    <source>
        <dbReference type="SMART" id="SM00803"/>
    </source>
</evidence>
<dbReference type="InterPro" id="IPR004823">
    <property type="entry name" value="TAF_TATA-bd_Histone-like_dom"/>
</dbReference>
<dbReference type="GO" id="GO:0046982">
    <property type="term" value="F:protein heterodimerization activity"/>
    <property type="evidence" value="ECO:0007669"/>
    <property type="project" value="InterPro"/>
</dbReference>
<name>A0A8S1CC78_9INSE</name>
<keyword evidence="3" id="KW-0805">Transcription regulation</keyword>
<gene>
    <name evidence="8" type="ORF">CLODIP_2_CD12448</name>
</gene>
<keyword evidence="4" id="KW-0804">Transcription</keyword>
<dbReference type="InterPro" id="IPR011442">
    <property type="entry name" value="TAF6_C"/>
</dbReference>
<dbReference type="GO" id="GO:0003713">
    <property type="term" value="F:transcription coactivator activity"/>
    <property type="evidence" value="ECO:0007669"/>
    <property type="project" value="TreeGrafter"/>
</dbReference>
<reference evidence="8 9" key="1">
    <citation type="submission" date="2020-04" db="EMBL/GenBank/DDBJ databases">
        <authorList>
            <person name="Alioto T."/>
            <person name="Alioto T."/>
            <person name="Gomez Garrido J."/>
        </authorList>
    </citation>
    <scope>NUCLEOTIDE SEQUENCE [LARGE SCALE GENOMIC DNA]</scope>
</reference>
<comment type="subcellular location">
    <subcellularLocation>
        <location evidence="1">Nucleus</location>
    </subcellularLocation>
</comment>
<keyword evidence="5" id="KW-0539">Nucleus</keyword>
<organism evidence="8 9">
    <name type="scientific">Cloeon dipterum</name>
    <dbReference type="NCBI Taxonomy" id="197152"/>
    <lineage>
        <taxon>Eukaryota</taxon>
        <taxon>Metazoa</taxon>
        <taxon>Ecdysozoa</taxon>
        <taxon>Arthropoda</taxon>
        <taxon>Hexapoda</taxon>
        <taxon>Insecta</taxon>
        <taxon>Pterygota</taxon>
        <taxon>Palaeoptera</taxon>
        <taxon>Ephemeroptera</taxon>
        <taxon>Pisciforma</taxon>
        <taxon>Baetidae</taxon>
        <taxon>Cloeon</taxon>
    </lineage>
</organism>
<dbReference type="Pfam" id="PF02969">
    <property type="entry name" value="TAF"/>
    <property type="match status" value="1"/>
</dbReference>
<accession>A0A8S1CC78</accession>
<dbReference type="InterPro" id="IPR009072">
    <property type="entry name" value="Histone-fold"/>
</dbReference>
<dbReference type="Gene3D" id="1.10.20.10">
    <property type="entry name" value="Histone, subunit A"/>
    <property type="match status" value="1"/>
</dbReference>
<dbReference type="GO" id="GO:0046695">
    <property type="term" value="C:SLIK (SAGA-like) complex"/>
    <property type="evidence" value="ECO:0007669"/>
    <property type="project" value="InterPro"/>
</dbReference>
<dbReference type="SUPFAM" id="SSF47113">
    <property type="entry name" value="Histone-fold"/>
    <property type="match status" value="1"/>
</dbReference>
<dbReference type="CDD" id="cd22931">
    <property type="entry name" value="HFD_TAF6"/>
    <property type="match status" value="1"/>
</dbReference>
<dbReference type="OrthoDB" id="361039at2759"/>
<evidence type="ECO:0000313" key="8">
    <source>
        <dbReference type="EMBL" id="CAB3364927.1"/>
    </source>
</evidence>
<protein>
    <recommendedName>
        <fullName evidence="6">Transcription initiation factor TFIID subunit 6</fullName>
    </recommendedName>
</protein>
<dbReference type="SMART" id="SM00803">
    <property type="entry name" value="TAF"/>
    <property type="match status" value="1"/>
</dbReference>
<evidence type="ECO:0000256" key="2">
    <source>
        <dbReference type="ARBA" id="ARBA00007688"/>
    </source>
</evidence>
<dbReference type="CDD" id="cd08050">
    <property type="entry name" value="TAF6C"/>
    <property type="match status" value="1"/>
</dbReference>
<dbReference type="InterPro" id="IPR046344">
    <property type="entry name" value="TAF6_C_sf"/>
</dbReference>
<evidence type="ECO:0000256" key="5">
    <source>
        <dbReference type="ARBA" id="ARBA00023242"/>
    </source>
</evidence>
<evidence type="ECO:0000256" key="1">
    <source>
        <dbReference type="ARBA" id="ARBA00004123"/>
    </source>
</evidence>
<evidence type="ECO:0000256" key="6">
    <source>
        <dbReference type="ARBA" id="ARBA00040091"/>
    </source>
</evidence>
<comment type="similarity">
    <text evidence="2">Belongs to the TAF6 family.</text>
</comment>
<keyword evidence="9" id="KW-1185">Reference proteome</keyword>
<evidence type="ECO:0000256" key="4">
    <source>
        <dbReference type="ARBA" id="ARBA00023163"/>
    </source>
</evidence>
<dbReference type="FunFam" id="1.25.40.770:FF:000001">
    <property type="entry name" value="Transcription initiation factor TFIID subunit 6"/>
    <property type="match status" value="1"/>
</dbReference>
<dbReference type="Proteomes" id="UP000494165">
    <property type="component" value="Unassembled WGS sequence"/>
</dbReference>
<evidence type="ECO:0000313" key="9">
    <source>
        <dbReference type="Proteomes" id="UP000494165"/>
    </source>
</evidence>
<dbReference type="InterPro" id="IPR037796">
    <property type="entry name" value="TAF6"/>
</dbReference>